<gene>
    <name evidence="1" type="ORF">OXH18_16680</name>
</gene>
<sequence>MSTATVYPNVPDLAAEDYLVIGLATCFIKQDGEVHSVQIAEPIPAAAIEALVKGIPTSYQLACGTTLGAIFDGETVTLPAEFPTDTQLCDDFAERSTAAARTYKKSQAAQSLIPAGTSKSDFNFSTDRKRVLNSDRIVKAEDNVKQHAYTHQVL</sequence>
<dbReference type="KEGG" id="tsin:OXH18_16680"/>
<keyword evidence="2" id="KW-1185">Reference proteome</keyword>
<evidence type="ECO:0000313" key="2">
    <source>
        <dbReference type="Proteomes" id="UP001163152"/>
    </source>
</evidence>
<reference evidence="1" key="1">
    <citation type="submission" date="2022-12" db="EMBL/GenBank/DDBJ databases">
        <title>Polyphasic identification of a Novel Hot-Spring Cyanobacterium Ocullathermofonsia sinensis gen nov. sp. nov. and Genomic Insights on its Adaptations to the Thermal Habitat.</title>
        <authorList>
            <person name="Daroch M."/>
            <person name="Tang J."/>
            <person name="Jiang Y."/>
        </authorList>
    </citation>
    <scope>NUCLEOTIDE SEQUENCE</scope>
    <source>
        <strain evidence="1">PKUAC-SCTA174</strain>
    </source>
</reference>
<dbReference type="EMBL" id="CP113797">
    <property type="protein sequence ID" value="WAL58800.1"/>
    <property type="molecule type" value="Genomic_DNA"/>
</dbReference>
<dbReference type="AlphaFoldDB" id="A0A9E8ZCM3"/>
<name>A0A9E8ZCM3_9CYAN</name>
<protein>
    <submittedName>
        <fullName evidence="1">Uncharacterized protein</fullName>
    </submittedName>
</protein>
<dbReference type="RefSeq" id="WP_268608232.1">
    <property type="nucleotide sequence ID" value="NZ_CP113797.1"/>
</dbReference>
<accession>A0A9E8ZCM3</accession>
<organism evidence="1 2">
    <name type="scientific">Thermocoleostomius sinensis A174</name>
    <dbReference type="NCBI Taxonomy" id="2016057"/>
    <lineage>
        <taxon>Bacteria</taxon>
        <taxon>Bacillati</taxon>
        <taxon>Cyanobacteriota</taxon>
        <taxon>Cyanophyceae</taxon>
        <taxon>Oculatellales</taxon>
        <taxon>Oculatellaceae</taxon>
        <taxon>Thermocoleostomius</taxon>
    </lineage>
</organism>
<evidence type="ECO:0000313" key="1">
    <source>
        <dbReference type="EMBL" id="WAL58800.1"/>
    </source>
</evidence>
<dbReference type="Proteomes" id="UP001163152">
    <property type="component" value="Chromosome"/>
</dbReference>
<proteinExistence type="predicted"/>